<keyword evidence="3" id="KW-1185">Reference proteome</keyword>
<reference evidence="2 3" key="1">
    <citation type="submission" date="2019-06" db="EMBL/GenBank/DDBJ databases">
        <authorList>
            <person name="Srinivasan S."/>
        </authorList>
    </citation>
    <scope>NUCLEOTIDE SEQUENCE [LARGE SCALE GENOMIC DNA]</scope>
    <source>
        <strain evidence="2 3">17J68-5</strain>
    </source>
</reference>
<sequence length="152" mass="16405">MWKATLHLAALLATVVGFGQVANAQQTCKCTGNQVCQCVAPGGGLTWSPPKGKAGGTHMPVPVETLIAGMTYVLKPESEKQAYLTTLSGPDQQFIVENAATLRESVQNLQNDHNLYKQEMGANPAAPTKVERPISPQIKVQDRVINRRVPDK</sequence>
<keyword evidence="1" id="KW-0732">Signal</keyword>
<name>A0A5B8A2R7_9BACT</name>
<proteinExistence type="predicted"/>
<feature type="chain" id="PRO_5022933536" evidence="1">
    <location>
        <begin position="25"/>
        <end position="152"/>
    </location>
</feature>
<dbReference type="AlphaFoldDB" id="A0A5B8A2R7"/>
<feature type="signal peptide" evidence="1">
    <location>
        <begin position="1"/>
        <end position="24"/>
    </location>
</feature>
<dbReference type="KEGG" id="hyj:FHG12_16555"/>
<evidence type="ECO:0000256" key="1">
    <source>
        <dbReference type="SAM" id="SignalP"/>
    </source>
</evidence>
<accession>A0A5B8A2R7</accession>
<gene>
    <name evidence="2" type="ORF">FHG12_16555</name>
</gene>
<evidence type="ECO:0000313" key="2">
    <source>
        <dbReference type="EMBL" id="QDA61608.1"/>
    </source>
</evidence>
<organism evidence="2 3">
    <name type="scientific">Hymenobacter jejuensis</name>
    <dbReference type="NCBI Taxonomy" id="2502781"/>
    <lineage>
        <taxon>Bacteria</taxon>
        <taxon>Pseudomonadati</taxon>
        <taxon>Bacteroidota</taxon>
        <taxon>Cytophagia</taxon>
        <taxon>Cytophagales</taxon>
        <taxon>Hymenobacteraceae</taxon>
        <taxon>Hymenobacter</taxon>
    </lineage>
</organism>
<dbReference type="RefSeq" id="WP_139516782.1">
    <property type="nucleotide sequence ID" value="NZ_CP040896.1"/>
</dbReference>
<dbReference type="EMBL" id="CP040896">
    <property type="protein sequence ID" value="QDA61608.1"/>
    <property type="molecule type" value="Genomic_DNA"/>
</dbReference>
<evidence type="ECO:0000313" key="3">
    <source>
        <dbReference type="Proteomes" id="UP000305398"/>
    </source>
</evidence>
<protein>
    <submittedName>
        <fullName evidence="2">Uncharacterized protein</fullName>
    </submittedName>
</protein>
<dbReference type="Proteomes" id="UP000305398">
    <property type="component" value="Chromosome"/>
</dbReference>